<sequence length="193" mass="21163">SGWSDEVATNKNSTIMRVTTVVKNYELGLLGGTVTGDNVVGGSFQGEFLGTGLRVEGNFRDRDDGNISEISAELERRFENSLNLRFSFFHHGAGVDSTDDYQQSKERYLARRYMAGGAGYEFTPLFYGEALLLLNAVDGSYLASLYSVYSLSDEAELSLAVSIPVGNEPDGALMRTEYGAYPASASFEFRAYF</sequence>
<feature type="non-terminal residue" evidence="1">
    <location>
        <position position="1"/>
    </location>
</feature>
<protein>
    <submittedName>
        <fullName evidence="1">Uncharacterized protein</fullName>
    </submittedName>
</protein>
<name>A0A3B1C2W9_9ZZZZ</name>
<reference evidence="1" key="1">
    <citation type="submission" date="2018-06" db="EMBL/GenBank/DDBJ databases">
        <authorList>
            <person name="Zhirakovskaya E."/>
        </authorList>
    </citation>
    <scope>NUCLEOTIDE SEQUENCE</scope>
</reference>
<proteinExistence type="predicted"/>
<dbReference type="EMBL" id="UOGC01000137">
    <property type="protein sequence ID" value="VAX22442.1"/>
    <property type="molecule type" value="Genomic_DNA"/>
</dbReference>
<gene>
    <name evidence="1" type="ORF">MNBD_NITROSPINAE01-951</name>
</gene>
<organism evidence="1">
    <name type="scientific">hydrothermal vent metagenome</name>
    <dbReference type="NCBI Taxonomy" id="652676"/>
    <lineage>
        <taxon>unclassified sequences</taxon>
        <taxon>metagenomes</taxon>
        <taxon>ecological metagenomes</taxon>
    </lineage>
</organism>
<dbReference type="AlphaFoldDB" id="A0A3B1C2W9"/>
<accession>A0A3B1C2W9</accession>
<evidence type="ECO:0000313" key="1">
    <source>
        <dbReference type="EMBL" id="VAX22442.1"/>
    </source>
</evidence>